<dbReference type="AlphaFoldDB" id="A0AAW0BBE0"/>
<protein>
    <submittedName>
        <fullName evidence="2">Uncharacterized protein</fullName>
    </submittedName>
</protein>
<name>A0AAW0BBE0_9AGAR</name>
<feature type="compositionally biased region" description="Acidic residues" evidence="1">
    <location>
        <begin position="346"/>
        <end position="368"/>
    </location>
</feature>
<feature type="compositionally biased region" description="Basic and acidic residues" evidence="1">
    <location>
        <begin position="182"/>
        <end position="201"/>
    </location>
</feature>
<evidence type="ECO:0000313" key="2">
    <source>
        <dbReference type="EMBL" id="KAK7022920.1"/>
    </source>
</evidence>
<comment type="caution">
    <text evidence="2">The sequence shown here is derived from an EMBL/GenBank/DDBJ whole genome shotgun (WGS) entry which is preliminary data.</text>
</comment>
<keyword evidence="3" id="KW-1185">Reference proteome</keyword>
<proteinExistence type="predicted"/>
<gene>
    <name evidence="2" type="ORF">VNI00_016859</name>
</gene>
<reference evidence="2 3" key="1">
    <citation type="submission" date="2024-01" db="EMBL/GenBank/DDBJ databases">
        <title>A draft genome for a cacao thread blight-causing isolate of Paramarasmius palmivorus.</title>
        <authorList>
            <person name="Baruah I.K."/>
            <person name="Bukari Y."/>
            <person name="Amoako-Attah I."/>
            <person name="Meinhardt L.W."/>
            <person name="Bailey B.A."/>
            <person name="Cohen S.P."/>
        </authorList>
    </citation>
    <scope>NUCLEOTIDE SEQUENCE [LARGE SCALE GENOMIC DNA]</scope>
    <source>
        <strain evidence="2 3">GH-12</strain>
    </source>
</reference>
<evidence type="ECO:0000256" key="1">
    <source>
        <dbReference type="SAM" id="MobiDB-lite"/>
    </source>
</evidence>
<feature type="region of interest" description="Disordered" evidence="1">
    <location>
        <begin position="139"/>
        <end position="201"/>
    </location>
</feature>
<feature type="region of interest" description="Disordered" evidence="1">
    <location>
        <begin position="322"/>
        <end position="386"/>
    </location>
</feature>
<feature type="compositionally biased region" description="Basic and acidic residues" evidence="1">
    <location>
        <begin position="139"/>
        <end position="159"/>
    </location>
</feature>
<dbReference type="EMBL" id="JAYKXP010000143">
    <property type="protein sequence ID" value="KAK7022920.1"/>
    <property type="molecule type" value="Genomic_DNA"/>
</dbReference>
<dbReference type="Proteomes" id="UP001383192">
    <property type="component" value="Unassembled WGS sequence"/>
</dbReference>
<evidence type="ECO:0000313" key="3">
    <source>
        <dbReference type="Proteomes" id="UP001383192"/>
    </source>
</evidence>
<feature type="compositionally biased region" description="Basic and acidic residues" evidence="1">
    <location>
        <begin position="334"/>
        <end position="345"/>
    </location>
</feature>
<organism evidence="2 3">
    <name type="scientific">Paramarasmius palmivorus</name>
    <dbReference type="NCBI Taxonomy" id="297713"/>
    <lineage>
        <taxon>Eukaryota</taxon>
        <taxon>Fungi</taxon>
        <taxon>Dikarya</taxon>
        <taxon>Basidiomycota</taxon>
        <taxon>Agaricomycotina</taxon>
        <taxon>Agaricomycetes</taxon>
        <taxon>Agaricomycetidae</taxon>
        <taxon>Agaricales</taxon>
        <taxon>Marasmiineae</taxon>
        <taxon>Marasmiaceae</taxon>
        <taxon>Paramarasmius</taxon>
    </lineage>
</organism>
<sequence>MTDDSEFHSVEDYEKLILPLPELEGRQYPWHLRTFKENRVLKALCTPPWLITFPPPIEEPELIDLPICGHGEPMKDWMAKRREVEKKNDDLVISYEKECEERAVQLLAWKQFRIAYEEVKDKQVKKWLADIKADEETAKKLQEKEREKTAAASSEDKGEGSSSGAARTSASVASSEGSKKRKAEESPERSRPSTRGEKKTMPEVKGLWMLVSEGLECTNCIIKKADCWVQVEVSGGRSISKCLVCRNRKVKCSLESGENKKAKKSAATLPDEESADNIREILLEVKTLRMDMEDAQAKKFALLEKKMGQLEKKLNVILAWVGAEESSSEEEPEDKGKGKGKAKAEESEEEDSEEEESEEESEEEESEEEKMPQPRMTRSQKGKGAQ</sequence>
<feature type="compositionally biased region" description="Low complexity" evidence="1">
    <location>
        <begin position="160"/>
        <end position="175"/>
    </location>
</feature>
<accession>A0AAW0BBE0</accession>